<dbReference type="Proteomes" id="UP000289226">
    <property type="component" value="Segment"/>
</dbReference>
<dbReference type="RefSeq" id="YP_009551943.1">
    <property type="nucleotide sequence ID" value="NC_040553.1"/>
</dbReference>
<accession>A0A2L0HH19</accession>
<dbReference type="OrthoDB" id="9195at10239"/>
<dbReference type="EMBL" id="MF669478">
    <property type="protein sequence ID" value="AUX80743.1"/>
    <property type="molecule type" value="Genomic_DNA"/>
</dbReference>
<organism evidence="1 2">
    <name type="scientific">Cattle blood-associated circovirus-like virus</name>
    <dbReference type="NCBI Taxonomy" id="2077298"/>
    <lineage>
        <taxon>Viruses</taxon>
        <taxon>Monodnaviria</taxon>
        <taxon>Shotokuvirae</taxon>
        <taxon>Cressdnaviricota</taxon>
        <taxon>Arfiviricetes</taxon>
        <taxon>Cremevirales</taxon>
        <taxon>Smacoviridae</taxon>
        <taxon>Porprismacovirus</taxon>
        <taxon>Porprismacovirus bovas2</taxon>
    </lineage>
</organism>
<dbReference type="KEGG" id="vg:41701831"/>
<keyword evidence="2" id="KW-1185">Reference proteome</keyword>
<sequence length="248" mass="29098">MTVFMGTVPREGVSKKKWFKFFEAYDIHKWILGREEGKGGYKHWQVRFQTTVFDSDEGFNELKEWFKQGHFLKASDTWDYETKSGDYFRDDDNEEILRQRFGGYREAQQRVLERVYGTNDREIVVWVTEEGNVGKSWLCGALWERREAHYILPQNTAKGLIQDCASEVINNGKRPIIVIDIPRTWKWTEELYCAIETIKDGLIKDPRYNSRTVNIRGTKLLILCNSRPQLGKLSRDRWVILTGADAST</sequence>
<evidence type="ECO:0000313" key="1">
    <source>
        <dbReference type="EMBL" id="AUX80743.1"/>
    </source>
</evidence>
<evidence type="ECO:0000313" key="2">
    <source>
        <dbReference type="Proteomes" id="UP000289226"/>
    </source>
</evidence>
<dbReference type="GeneID" id="41701831"/>
<protein>
    <submittedName>
        <fullName evidence="1">Replication-associated protein</fullName>
    </submittedName>
</protein>
<dbReference type="Gene3D" id="3.40.1310.20">
    <property type="match status" value="1"/>
</dbReference>
<name>A0A2L0HH19_9VIRU</name>
<reference evidence="1 2" key="1">
    <citation type="journal article" date="2018" name="Virol. J.">
        <title>Plasma virome of cattle from forest region revealed diverse small circular ssDNA viral genomes.</title>
        <authorList>
            <person name="Wang H."/>
            <person name="Li S."/>
            <person name="Mahmood A."/>
            <person name="Yang S."/>
            <person name="Wang X."/>
            <person name="Shen Q."/>
            <person name="Shan T."/>
            <person name="Deng X."/>
            <person name="Li J."/>
            <person name="Hua X."/>
            <person name="Cui L."/>
            <person name="Delwart E."/>
            <person name="Zhang W."/>
        </authorList>
    </citation>
    <scope>NUCLEOTIDE SEQUENCE [LARGE SCALE GENOMIC DNA]</scope>
    <source>
        <strain evidence="1 2">Bvch001</strain>
    </source>
</reference>
<proteinExistence type="predicted"/>